<dbReference type="PROSITE" id="PS01081">
    <property type="entry name" value="HTH_TETR_1"/>
    <property type="match status" value="1"/>
</dbReference>
<dbReference type="InterPro" id="IPR001647">
    <property type="entry name" value="HTH_TetR"/>
</dbReference>
<sequence length="205" mass="22322">MSSSDGDGPGRGVLVPRRENGRQRVQALLDAAAALIAERGLDSVTMAEIARKAGANIGSLYRFFPNKAHVVQALIQAYGERSDEAYARMAEQAPQLSPETLGDALIDMMLGLRRDVALMRSMVDVGPEGDAVRADFRARKRRRIESVLRAHSPALTAAELDAIGHVLLNNMKFAADIATKGETATLAELRLMTRLYLRDRLPGRA</sequence>
<dbReference type="InterPro" id="IPR023772">
    <property type="entry name" value="DNA-bd_HTH_TetR-type_CS"/>
</dbReference>
<gene>
    <name evidence="6" type="ORF">NFI88_08885</name>
</gene>
<protein>
    <submittedName>
        <fullName evidence="6">TetR/AcrR family transcriptional regulator</fullName>
    </submittedName>
</protein>
<feature type="domain" description="HTH tetR-type" evidence="5">
    <location>
        <begin position="22"/>
        <end position="82"/>
    </location>
</feature>
<evidence type="ECO:0000259" key="5">
    <source>
        <dbReference type="PROSITE" id="PS50977"/>
    </source>
</evidence>
<evidence type="ECO:0000256" key="2">
    <source>
        <dbReference type="ARBA" id="ARBA00023125"/>
    </source>
</evidence>
<dbReference type="Pfam" id="PF00440">
    <property type="entry name" value="TetR_N"/>
    <property type="match status" value="1"/>
</dbReference>
<keyword evidence="3" id="KW-0804">Transcription</keyword>
<dbReference type="SUPFAM" id="SSF46689">
    <property type="entry name" value="Homeodomain-like"/>
    <property type="match status" value="1"/>
</dbReference>
<dbReference type="Gene3D" id="1.10.357.10">
    <property type="entry name" value="Tetracycline Repressor, domain 2"/>
    <property type="match status" value="1"/>
</dbReference>
<dbReference type="InterPro" id="IPR009057">
    <property type="entry name" value="Homeodomain-like_sf"/>
</dbReference>
<dbReference type="PRINTS" id="PR00455">
    <property type="entry name" value="HTHTETR"/>
</dbReference>
<name>A0ABT1VX82_9PROT</name>
<keyword evidence="1" id="KW-0805">Transcription regulation</keyword>
<dbReference type="PROSITE" id="PS50977">
    <property type="entry name" value="HTH_TETR_2"/>
    <property type="match status" value="1"/>
</dbReference>
<feature type="DNA-binding region" description="H-T-H motif" evidence="4">
    <location>
        <begin position="45"/>
        <end position="64"/>
    </location>
</feature>
<evidence type="ECO:0000256" key="1">
    <source>
        <dbReference type="ARBA" id="ARBA00023015"/>
    </source>
</evidence>
<dbReference type="PANTHER" id="PTHR30055">
    <property type="entry name" value="HTH-TYPE TRANSCRIPTIONAL REGULATOR RUTR"/>
    <property type="match status" value="1"/>
</dbReference>
<evidence type="ECO:0000256" key="4">
    <source>
        <dbReference type="PROSITE-ProRule" id="PRU00335"/>
    </source>
</evidence>
<evidence type="ECO:0000313" key="7">
    <source>
        <dbReference type="Proteomes" id="UP001524547"/>
    </source>
</evidence>
<dbReference type="PANTHER" id="PTHR30055:SF234">
    <property type="entry name" value="HTH-TYPE TRANSCRIPTIONAL REGULATOR BETI"/>
    <property type="match status" value="1"/>
</dbReference>
<comment type="caution">
    <text evidence="6">The sequence shown here is derived from an EMBL/GenBank/DDBJ whole genome shotgun (WGS) entry which is preliminary data.</text>
</comment>
<reference evidence="6 7" key="1">
    <citation type="submission" date="2022-06" db="EMBL/GenBank/DDBJ databases">
        <title>Rhizosaccharibacter gen. nov. sp. nov. KSS12, endophytic bacteria isolated from sugarcane.</title>
        <authorList>
            <person name="Pitiwittayakul N."/>
        </authorList>
    </citation>
    <scope>NUCLEOTIDE SEQUENCE [LARGE SCALE GENOMIC DNA]</scope>
    <source>
        <strain evidence="6 7">KSS12</strain>
    </source>
</reference>
<organism evidence="6 7">
    <name type="scientific">Rhizosaccharibacter radicis</name>
    <dbReference type="NCBI Taxonomy" id="2782605"/>
    <lineage>
        <taxon>Bacteria</taxon>
        <taxon>Pseudomonadati</taxon>
        <taxon>Pseudomonadota</taxon>
        <taxon>Alphaproteobacteria</taxon>
        <taxon>Acetobacterales</taxon>
        <taxon>Acetobacteraceae</taxon>
        <taxon>Rhizosaccharibacter</taxon>
    </lineage>
</organism>
<accession>A0ABT1VX82</accession>
<dbReference type="InterPro" id="IPR050109">
    <property type="entry name" value="HTH-type_TetR-like_transc_reg"/>
</dbReference>
<evidence type="ECO:0000313" key="6">
    <source>
        <dbReference type="EMBL" id="MCQ8240949.1"/>
    </source>
</evidence>
<dbReference type="RefSeq" id="WP_422919696.1">
    <property type="nucleotide sequence ID" value="NZ_JAMZEJ010000005.1"/>
</dbReference>
<dbReference type="EMBL" id="JAMZEJ010000005">
    <property type="protein sequence ID" value="MCQ8240949.1"/>
    <property type="molecule type" value="Genomic_DNA"/>
</dbReference>
<keyword evidence="2 4" id="KW-0238">DNA-binding</keyword>
<evidence type="ECO:0000256" key="3">
    <source>
        <dbReference type="ARBA" id="ARBA00023163"/>
    </source>
</evidence>
<proteinExistence type="predicted"/>
<dbReference type="Proteomes" id="UP001524547">
    <property type="component" value="Unassembled WGS sequence"/>
</dbReference>
<keyword evidence="7" id="KW-1185">Reference proteome</keyword>